<comment type="caution">
    <text evidence="2">The sequence shown here is derived from an EMBL/GenBank/DDBJ whole genome shotgun (WGS) entry which is preliminary data.</text>
</comment>
<dbReference type="AlphaFoldDB" id="A0A0F9U980"/>
<protein>
    <recommendedName>
        <fullName evidence="1">Rad50/SbcC-type AAA domain-containing protein</fullName>
    </recommendedName>
</protein>
<dbReference type="Pfam" id="PF13476">
    <property type="entry name" value="AAA_23"/>
    <property type="match status" value="1"/>
</dbReference>
<dbReference type="SUPFAM" id="SSF52540">
    <property type="entry name" value="P-loop containing nucleoside triphosphate hydrolases"/>
    <property type="match status" value="1"/>
</dbReference>
<evidence type="ECO:0000259" key="1">
    <source>
        <dbReference type="Pfam" id="PF13476"/>
    </source>
</evidence>
<evidence type="ECO:0000313" key="2">
    <source>
        <dbReference type="EMBL" id="KKN83897.1"/>
    </source>
</evidence>
<dbReference type="InterPro" id="IPR038729">
    <property type="entry name" value="Rad50/SbcC_AAA"/>
</dbReference>
<gene>
    <name evidence="2" type="ORF">LCGC14_0295500</name>
</gene>
<dbReference type="GO" id="GO:0006302">
    <property type="term" value="P:double-strand break repair"/>
    <property type="evidence" value="ECO:0007669"/>
    <property type="project" value="InterPro"/>
</dbReference>
<accession>A0A0F9U980</accession>
<dbReference type="GO" id="GO:0016887">
    <property type="term" value="F:ATP hydrolysis activity"/>
    <property type="evidence" value="ECO:0007669"/>
    <property type="project" value="InterPro"/>
</dbReference>
<dbReference type="EMBL" id="LAZR01000179">
    <property type="protein sequence ID" value="KKN83897.1"/>
    <property type="molecule type" value="Genomic_DNA"/>
</dbReference>
<sequence length="323" mass="35520">MTYSPLKTIHIQSFQSIKDATIEMGRLVVLVGPGDAGKSAILRAFRAACLNDGNDEDIRHGEKRTQVTLTFEDGTVIEWSKTKSKGGEYRAFGQDYSKTGGAVPEAIADYLGIGQIEIDSTSELTPQLSDQHDSPFVLWETGSKRARILGKATRLDTVVSAQMQCKKEIDRGRREAEEATTTRVDVEARLDALPDYQSIDHELVNVEDDLTTITDSIKKAERAQELAAQIAEVRSRATAVDITPLQERLWGASGALETAEQIKALSSRIPELQRSITELGKRADDHRVSYESFQEQYKDACTEAGACLVCGGLLTHEECEGRG</sequence>
<organism evidence="2">
    <name type="scientific">marine sediment metagenome</name>
    <dbReference type="NCBI Taxonomy" id="412755"/>
    <lineage>
        <taxon>unclassified sequences</taxon>
        <taxon>metagenomes</taxon>
        <taxon>ecological metagenomes</taxon>
    </lineage>
</organism>
<name>A0A0F9U980_9ZZZZ</name>
<dbReference type="InterPro" id="IPR027417">
    <property type="entry name" value="P-loop_NTPase"/>
</dbReference>
<feature type="domain" description="Rad50/SbcC-type AAA" evidence="1">
    <location>
        <begin position="9"/>
        <end position="277"/>
    </location>
</feature>
<proteinExistence type="predicted"/>
<dbReference type="Gene3D" id="3.40.50.300">
    <property type="entry name" value="P-loop containing nucleotide triphosphate hydrolases"/>
    <property type="match status" value="1"/>
</dbReference>
<reference evidence="2" key="1">
    <citation type="journal article" date="2015" name="Nature">
        <title>Complex archaea that bridge the gap between prokaryotes and eukaryotes.</title>
        <authorList>
            <person name="Spang A."/>
            <person name="Saw J.H."/>
            <person name="Jorgensen S.L."/>
            <person name="Zaremba-Niedzwiedzka K."/>
            <person name="Martijn J."/>
            <person name="Lind A.E."/>
            <person name="van Eijk R."/>
            <person name="Schleper C."/>
            <person name="Guy L."/>
            <person name="Ettema T.J."/>
        </authorList>
    </citation>
    <scope>NUCLEOTIDE SEQUENCE</scope>
</reference>